<sequence>MVALGASVFAIWSVRDLRNSSVLLPIPTVPTVISSSPNSIGFLPPGSEHESQSYPYDNAPNLSDTIHSIVTEIPAQGIPNDMPYSYSSGATTSMLISGGGLDISKNAASDDIIAFINDELTYYNTSLEFKFSLPSKNKSLRIDNREVAARKSDAIFWLWFTKDGGTASATFFVTATTTLSTDNLYFDYNLIDYPIFEKTISRATVTVANETALEETVTYQSNNLDYPNIWRFVHVIRDGKLYTFAAQIGPSQVIHIDEATMMLNSFKQSFRLF</sequence>
<dbReference type="EMBL" id="MHRK01000009">
    <property type="protein sequence ID" value="OHA24492.1"/>
    <property type="molecule type" value="Genomic_DNA"/>
</dbReference>
<evidence type="ECO:0000313" key="2">
    <source>
        <dbReference type="Proteomes" id="UP000177130"/>
    </source>
</evidence>
<name>A0A1G2MNB6_9BACT</name>
<organism evidence="1 2">
    <name type="scientific">Candidatus Taylorbacteria bacterium RIFCSPHIGHO2_02_FULL_43_32b</name>
    <dbReference type="NCBI Taxonomy" id="1802306"/>
    <lineage>
        <taxon>Bacteria</taxon>
        <taxon>Candidatus Tayloriibacteriota</taxon>
    </lineage>
</organism>
<gene>
    <name evidence="1" type="ORF">A3C72_00900</name>
</gene>
<dbReference type="Proteomes" id="UP000177130">
    <property type="component" value="Unassembled WGS sequence"/>
</dbReference>
<accession>A0A1G2MNB6</accession>
<comment type="caution">
    <text evidence="1">The sequence shown here is derived from an EMBL/GenBank/DDBJ whole genome shotgun (WGS) entry which is preliminary data.</text>
</comment>
<proteinExistence type="predicted"/>
<dbReference type="AlphaFoldDB" id="A0A1G2MNB6"/>
<evidence type="ECO:0000313" key="1">
    <source>
        <dbReference type="EMBL" id="OHA24492.1"/>
    </source>
</evidence>
<reference evidence="1 2" key="1">
    <citation type="journal article" date="2016" name="Nat. Commun.">
        <title>Thousands of microbial genomes shed light on interconnected biogeochemical processes in an aquifer system.</title>
        <authorList>
            <person name="Anantharaman K."/>
            <person name="Brown C.T."/>
            <person name="Hug L.A."/>
            <person name="Sharon I."/>
            <person name="Castelle C.J."/>
            <person name="Probst A.J."/>
            <person name="Thomas B.C."/>
            <person name="Singh A."/>
            <person name="Wilkins M.J."/>
            <person name="Karaoz U."/>
            <person name="Brodie E.L."/>
            <person name="Williams K.H."/>
            <person name="Hubbard S.S."/>
            <person name="Banfield J.F."/>
        </authorList>
    </citation>
    <scope>NUCLEOTIDE SEQUENCE [LARGE SCALE GENOMIC DNA]</scope>
</reference>
<protein>
    <submittedName>
        <fullName evidence="1">Uncharacterized protein</fullName>
    </submittedName>
</protein>